<reference evidence="2 3" key="1">
    <citation type="submission" date="2017-07" db="EMBL/GenBank/DDBJ databases">
        <title>Draft Genome Sequences of Select Purple Nonsulfur Bacteria.</title>
        <authorList>
            <person name="Lasarre B."/>
            <person name="Mckinlay J.B."/>
        </authorList>
    </citation>
    <scope>NUCLEOTIDE SEQUENCE [LARGE SCALE GENOMIC DNA]</scope>
    <source>
        <strain evidence="2 3">DSM 11907</strain>
    </source>
</reference>
<proteinExistence type="predicted"/>
<dbReference type="Gene3D" id="1.10.472.20">
    <property type="entry name" value="Nitrile hydratase, beta subunit"/>
    <property type="match status" value="1"/>
</dbReference>
<name>A0A327K2P5_9BRAD</name>
<gene>
    <name evidence="2" type="ORF">CH338_23740</name>
</gene>
<dbReference type="AlphaFoldDB" id="A0A327K2P5"/>
<dbReference type="InterPro" id="IPR023808">
    <property type="entry name" value="Nitrile_Hydratase_acc_put"/>
</dbReference>
<evidence type="ECO:0000259" key="1">
    <source>
        <dbReference type="Pfam" id="PF21006"/>
    </source>
</evidence>
<keyword evidence="3" id="KW-1185">Reference proteome</keyword>
<sequence length="120" mass="13294">MTDAALGAKAMTAIPRDAEGPLFADRWEALAFVLTMLMEQRGVFTWLDWAQALGTEIRSTRKTGRSDGYFESWLAALERVVGDKGIADRATLDQYRQAWNRAAARTPAGAEVSLRPEDFA</sequence>
<comment type="caution">
    <text evidence="2">The sequence shown here is derived from an EMBL/GenBank/DDBJ whole genome shotgun (WGS) entry which is preliminary data.</text>
</comment>
<dbReference type="OrthoDB" id="9811616at2"/>
<dbReference type="InterPro" id="IPR008990">
    <property type="entry name" value="Elect_transpt_acc-like_dom_sf"/>
</dbReference>
<dbReference type="InterPro" id="IPR042262">
    <property type="entry name" value="CN_hydtase_beta_C"/>
</dbReference>
<evidence type="ECO:0000313" key="2">
    <source>
        <dbReference type="EMBL" id="RAI32707.1"/>
    </source>
</evidence>
<dbReference type="NCBIfam" id="TIGR03889">
    <property type="entry name" value="nitrile_acc"/>
    <property type="match status" value="1"/>
</dbReference>
<protein>
    <submittedName>
        <fullName evidence="2">Nitrile hydratase accessory protein</fullName>
    </submittedName>
</protein>
<evidence type="ECO:0000313" key="3">
    <source>
        <dbReference type="Proteomes" id="UP000248863"/>
    </source>
</evidence>
<dbReference type="Pfam" id="PF21006">
    <property type="entry name" value="NHase_beta_N"/>
    <property type="match status" value="1"/>
</dbReference>
<dbReference type="Proteomes" id="UP000248863">
    <property type="component" value="Unassembled WGS sequence"/>
</dbReference>
<feature type="domain" description="Nitrile hydratase beta subunit-like N-terminal" evidence="1">
    <location>
        <begin position="7"/>
        <end position="102"/>
    </location>
</feature>
<dbReference type="InterPro" id="IPR049054">
    <property type="entry name" value="CN_hydtase_beta-like_N"/>
</dbReference>
<dbReference type="EMBL" id="NPEU01000408">
    <property type="protein sequence ID" value="RAI32707.1"/>
    <property type="molecule type" value="Genomic_DNA"/>
</dbReference>
<organism evidence="2 3">
    <name type="scientific">Rhodoplanes elegans</name>
    <dbReference type="NCBI Taxonomy" id="29408"/>
    <lineage>
        <taxon>Bacteria</taxon>
        <taxon>Pseudomonadati</taxon>
        <taxon>Pseudomonadota</taxon>
        <taxon>Alphaproteobacteria</taxon>
        <taxon>Hyphomicrobiales</taxon>
        <taxon>Nitrobacteraceae</taxon>
        <taxon>Rhodoplanes</taxon>
    </lineage>
</organism>
<accession>A0A327K2P5</accession>
<dbReference type="SUPFAM" id="SSF50090">
    <property type="entry name" value="Electron transport accessory proteins"/>
    <property type="match status" value="1"/>
</dbReference>